<dbReference type="PROSITE" id="PS51379">
    <property type="entry name" value="4FE4S_FER_2"/>
    <property type="match status" value="1"/>
</dbReference>
<evidence type="ECO:0000259" key="4">
    <source>
        <dbReference type="PROSITE" id="PS51379"/>
    </source>
</evidence>
<dbReference type="InterPro" id="IPR017896">
    <property type="entry name" value="4Fe4S_Fe-S-bd"/>
</dbReference>
<feature type="domain" description="4Fe-4S ferredoxin-type" evidence="4">
    <location>
        <begin position="57"/>
        <end position="87"/>
    </location>
</feature>
<feature type="compositionally biased region" description="Polar residues" evidence="1">
    <location>
        <begin position="252"/>
        <end position="264"/>
    </location>
</feature>
<dbReference type="AlphaFoldDB" id="A0A432ZYI7"/>
<keyword evidence="2" id="KW-1133">Transmembrane helix</keyword>
<reference evidence="5 6" key="1">
    <citation type="journal article" date="2018" name="New Phytol.">
        <title>Phylogenomics of Endogonaceae and evolution of mycorrhizas within Mucoromycota.</title>
        <authorList>
            <person name="Chang Y."/>
            <person name="Desiro A."/>
            <person name="Na H."/>
            <person name="Sandor L."/>
            <person name="Lipzen A."/>
            <person name="Clum A."/>
            <person name="Barry K."/>
            <person name="Grigoriev I.V."/>
            <person name="Martin F.M."/>
            <person name="Stajich J.E."/>
            <person name="Smith M.E."/>
            <person name="Bonito G."/>
            <person name="Spatafora J.W."/>
        </authorList>
    </citation>
    <scope>NUCLEOTIDE SEQUENCE [LARGE SCALE GENOMIC DNA]</scope>
    <source>
        <strain evidence="5 6">GMNB39</strain>
    </source>
</reference>
<protein>
    <recommendedName>
        <fullName evidence="4">4Fe-4S ferredoxin-type domain-containing protein</fullName>
    </recommendedName>
</protein>
<proteinExistence type="predicted"/>
<feature type="transmembrane region" description="Helical" evidence="2">
    <location>
        <begin position="196"/>
        <end position="219"/>
    </location>
</feature>
<dbReference type="EMBL" id="RBNI01029338">
    <property type="protein sequence ID" value="RUO95486.1"/>
    <property type="molecule type" value="Genomic_DNA"/>
</dbReference>
<dbReference type="Proteomes" id="UP000268093">
    <property type="component" value="Unassembled WGS sequence"/>
</dbReference>
<feature type="region of interest" description="Disordered" evidence="1">
    <location>
        <begin position="243"/>
        <end position="270"/>
    </location>
</feature>
<comment type="caution">
    <text evidence="5">The sequence shown here is derived from an EMBL/GenBank/DDBJ whole genome shotgun (WGS) entry which is preliminary data.</text>
</comment>
<evidence type="ECO:0000256" key="3">
    <source>
        <dbReference type="SAM" id="SignalP"/>
    </source>
</evidence>
<keyword evidence="6" id="KW-1185">Reference proteome</keyword>
<feature type="signal peptide" evidence="3">
    <location>
        <begin position="1"/>
        <end position="41"/>
    </location>
</feature>
<evidence type="ECO:0000256" key="1">
    <source>
        <dbReference type="SAM" id="MobiDB-lite"/>
    </source>
</evidence>
<keyword evidence="2" id="KW-0812">Transmembrane</keyword>
<evidence type="ECO:0000256" key="2">
    <source>
        <dbReference type="SAM" id="Phobius"/>
    </source>
</evidence>
<name>A0A432ZYI7_9FUNG</name>
<sequence>MPHSHPFPLKPPRRTCNALRLTSLLFLFLLVPSFLATLVAANPASNSTGSCSLTVVSKCNLDGSRCTSCGSCISVACVVHNNSTRPQPPPEDCSKCDNTTQICWEGGGCVDKNWSGVSGLCMQDTRCVVYRNTSSSTVSTDNTTFTLPNFLCDPTSCTAYLPSDTTTVIIPPSTTTLLANDTNSVVATTTSSDTNIMTTTMIALIACCCVIFLGVFIWVSRILSRCFGWQGCLPTSFFARDRDRDRDRDDGTASQTSSSPTGQNAMADVAGRRTYHRNRWRAGDHDVRWDDNASVNTATTEPLPPYVSPDAPPPKYETALIMEITADRRRGEILGHDGAGLGGGGIVGTGNGVVDSIDVLGP</sequence>
<evidence type="ECO:0000313" key="6">
    <source>
        <dbReference type="Proteomes" id="UP000268093"/>
    </source>
</evidence>
<feature type="chain" id="PRO_5019006061" description="4Fe-4S ferredoxin-type domain-containing protein" evidence="3">
    <location>
        <begin position="42"/>
        <end position="362"/>
    </location>
</feature>
<gene>
    <name evidence="5" type="ORF">BC936DRAFT_143924</name>
</gene>
<keyword evidence="3" id="KW-0732">Signal</keyword>
<organism evidence="5 6">
    <name type="scientific">Jimgerdemannia flammicorona</name>
    <dbReference type="NCBI Taxonomy" id="994334"/>
    <lineage>
        <taxon>Eukaryota</taxon>
        <taxon>Fungi</taxon>
        <taxon>Fungi incertae sedis</taxon>
        <taxon>Mucoromycota</taxon>
        <taxon>Mucoromycotina</taxon>
        <taxon>Endogonomycetes</taxon>
        <taxon>Endogonales</taxon>
        <taxon>Endogonaceae</taxon>
        <taxon>Jimgerdemannia</taxon>
    </lineage>
</organism>
<accession>A0A432ZYI7</accession>
<keyword evidence="2" id="KW-0472">Membrane</keyword>
<evidence type="ECO:0000313" key="5">
    <source>
        <dbReference type="EMBL" id="RUO95486.1"/>
    </source>
</evidence>